<dbReference type="RefSeq" id="WP_306870973.1">
    <property type="nucleotide sequence ID" value="NZ_JAUSRB010000002.1"/>
</dbReference>
<gene>
    <name evidence="3" type="ORF">J2S55_007550</name>
</gene>
<feature type="domain" description="UspA" evidence="2">
    <location>
        <begin position="1"/>
        <end position="139"/>
    </location>
</feature>
<dbReference type="SUPFAM" id="SSF52402">
    <property type="entry name" value="Adenine nucleotide alpha hydrolases-like"/>
    <property type="match status" value="2"/>
</dbReference>
<dbReference type="Pfam" id="PF00582">
    <property type="entry name" value="Usp"/>
    <property type="match status" value="2"/>
</dbReference>
<dbReference type="PRINTS" id="PR01438">
    <property type="entry name" value="UNVRSLSTRESS"/>
</dbReference>
<dbReference type="Gene3D" id="3.40.50.620">
    <property type="entry name" value="HUPs"/>
    <property type="match status" value="2"/>
</dbReference>
<evidence type="ECO:0000313" key="4">
    <source>
        <dbReference type="Proteomes" id="UP001230426"/>
    </source>
</evidence>
<proteinExistence type="inferred from homology"/>
<dbReference type="InterPro" id="IPR014729">
    <property type="entry name" value="Rossmann-like_a/b/a_fold"/>
</dbReference>
<accession>A0ABT9RG77</accession>
<comment type="caution">
    <text evidence="3">The sequence shown here is derived from an EMBL/GenBank/DDBJ whole genome shotgun (WGS) entry which is preliminary data.</text>
</comment>
<reference evidence="3 4" key="1">
    <citation type="submission" date="2023-07" db="EMBL/GenBank/DDBJ databases">
        <title>Sequencing the genomes of 1000 actinobacteria strains.</title>
        <authorList>
            <person name="Klenk H.-P."/>
        </authorList>
    </citation>
    <scope>NUCLEOTIDE SEQUENCE [LARGE SCALE GENOMIC DNA]</scope>
    <source>
        <strain evidence="3 4">DSM 44109</strain>
    </source>
</reference>
<evidence type="ECO:0000313" key="3">
    <source>
        <dbReference type="EMBL" id="MDP9868284.1"/>
    </source>
</evidence>
<dbReference type="Proteomes" id="UP001230426">
    <property type="component" value="Unassembled WGS sequence"/>
</dbReference>
<dbReference type="PANTHER" id="PTHR46268">
    <property type="entry name" value="STRESS RESPONSE PROTEIN NHAX"/>
    <property type="match status" value="1"/>
</dbReference>
<dbReference type="EMBL" id="JAUSRB010000002">
    <property type="protein sequence ID" value="MDP9868284.1"/>
    <property type="molecule type" value="Genomic_DNA"/>
</dbReference>
<comment type="similarity">
    <text evidence="1">Belongs to the universal stress protein A family.</text>
</comment>
<protein>
    <submittedName>
        <fullName evidence="3">Nucleotide-binding universal stress UspA family protein</fullName>
    </submittedName>
</protein>
<feature type="domain" description="UspA" evidence="2">
    <location>
        <begin position="149"/>
        <end position="283"/>
    </location>
</feature>
<dbReference type="InterPro" id="IPR006015">
    <property type="entry name" value="Universal_stress_UspA"/>
</dbReference>
<name>A0ABT9RG77_9ACTN</name>
<dbReference type="InterPro" id="IPR006016">
    <property type="entry name" value="UspA"/>
</dbReference>
<keyword evidence="4" id="KW-1185">Reference proteome</keyword>
<evidence type="ECO:0000259" key="2">
    <source>
        <dbReference type="Pfam" id="PF00582"/>
    </source>
</evidence>
<dbReference type="PANTHER" id="PTHR46268:SF6">
    <property type="entry name" value="UNIVERSAL STRESS PROTEIN UP12"/>
    <property type="match status" value="1"/>
</dbReference>
<sequence length="290" mass="30286">MSGQIVVGVDGSATATAALEWAADDAARKGATLKIVCVREPWAGDFPFHTAPGLSDALREHCDEVLAAAAARARERAPEIEVTTDQVIGAVVERLKSESETADTLVLGSRGSGGFAGLVLGSVGMGVAGHAAGPVVIVRQAAQSVHGEIAVGYDGSVHGEAALEYAFEQARLRAARLHVVHAWQTPAFASRAVTYADLLQETFESESRMARQRLVLWRDKHPDVSVKESILCGHPVPALTDASRAADLVVVGSRGLGTLGSALLGSVSHGLLHRAHCPVAVVRPGRAPLR</sequence>
<organism evidence="3 4">
    <name type="scientific">Streptosporangium brasiliense</name>
    <dbReference type="NCBI Taxonomy" id="47480"/>
    <lineage>
        <taxon>Bacteria</taxon>
        <taxon>Bacillati</taxon>
        <taxon>Actinomycetota</taxon>
        <taxon>Actinomycetes</taxon>
        <taxon>Streptosporangiales</taxon>
        <taxon>Streptosporangiaceae</taxon>
        <taxon>Streptosporangium</taxon>
    </lineage>
</organism>
<evidence type="ECO:0000256" key="1">
    <source>
        <dbReference type="ARBA" id="ARBA00008791"/>
    </source>
</evidence>